<keyword evidence="8" id="KW-0675">Receptor</keyword>
<evidence type="ECO:0000256" key="4">
    <source>
        <dbReference type="ARBA" id="ARBA00023136"/>
    </source>
</evidence>
<dbReference type="OrthoDB" id="18453at2759"/>
<dbReference type="Proteomes" id="UP000237481">
    <property type="component" value="Unassembled WGS sequence"/>
</dbReference>
<evidence type="ECO:0000313" key="8">
    <source>
        <dbReference type="EMBL" id="POR35837.1"/>
    </source>
</evidence>
<dbReference type="Pfam" id="PF00002">
    <property type="entry name" value="7tm_2"/>
    <property type="match status" value="1"/>
</dbReference>
<evidence type="ECO:0000259" key="7">
    <source>
        <dbReference type="PROSITE" id="PS50261"/>
    </source>
</evidence>
<organism evidence="8 9">
    <name type="scientific">Tolypocladium paradoxum</name>
    <dbReference type="NCBI Taxonomy" id="94208"/>
    <lineage>
        <taxon>Eukaryota</taxon>
        <taxon>Fungi</taxon>
        <taxon>Dikarya</taxon>
        <taxon>Ascomycota</taxon>
        <taxon>Pezizomycotina</taxon>
        <taxon>Sordariomycetes</taxon>
        <taxon>Hypocreomycetidae</taxon>
        <taxon>Hypocreales</taxon>
        <taxon>Ophiocordycipitaceae</taxon>
        <taxon>Tolypocladium</taxon>
    </lineage>
</organism>
<evidence type="ECO:0000256" key="2">
    <source>
        <dbReference type="ARBA" id="ARBA00022692"/>
    </source>
</evidence>
<feature type="transmembrane region" description="Helical" evidence="6">
    <location>
        <begin position="30"/>
        <end position="47"/>
    </location>
</feature>
<feature type="transmembrane region" description="Helical" evidence="6">
    <location>
        <begin position="411"/>
        <end position="435"/>
    </location>
</feature>
<evidence type="ECO:0000256" key="6">
    <source>
        <dbReference type="SAM" id="Phobius"/>
    </source>
</evidence>
<dbReference type="SUPFAM" id="SSF81321">
    <property type="entry name" value="Family A G protein-coupled receptor-like"/>
    <property type="match status" value="1"/>
</dbReference>
<name>A0A2S4L0A7_9HYPO</name>
<dbReference type="AlphaFoldDB" id="A0A2S4L0A7"/>
<keyword evidence="4 6" id="KW-0472">Membrane</keyword>
<dbReference type="PROSITE" id="PS50261">
    <property type="entry name" value="G_PROTEIN_RECEP_F2_4"/>
    <property type="match status" value="1"/>
</dbReference>
<proteinExistence type="predicted"/>
<dbReference type="PANTHER" id="PTHR23112">
    <property type="entry name" value="G PROTEIN-COUPLED RECEPTOR 157-RELATED"/>
    <property type="match status" value="1"/>
</dbReference>
<dbReference type="GO" id="GO:0007166">
    <property type="term" value="P:cell surface receptor signaling pathway"/>
    <property type="evidence" value="ECO:0007669"/>
    <property type="project" value="InterPro"/>
</dbReference>
<feature type="region of interest" description="Disordered" evidence="5">
    <location>
        <begin position="230"/>
        <end position="255"/>
    </location>
</feature>
<feature type="transmembrane region" description="Helical" evidence="6">
    <location>
        <begin position="378"/>
        <end position="399"/>
    </location>
</feature>
<dbReference type="GO" id="GO:0005886">
    <property type="term" value="C:plasma membrane"/>
    <property type="evidence" value="ECO:0007669"/>
    <property type="project" value="TreeGrafter"/>
</dbReference>
<evidence type="ECO:0000256" key="5">
    <source>
        <dbReference type="SAM" id="MobiDB-lite"/>
    </source>
</evidence>
<evidence type="ECO:0000256" key="3">
    <source>
        <dbReference type="ARBA" id="ARBA00022989"/>
    </source>
</evidence>
<keyword evidence="9" id="KW-1185">Reference proteome</keyword>
<evidence type="ECO:0000256" key="1">
    <source>
        <dbReference type="ARBA" id="ARBA00004141"/>
    </source>
</evidence>
<feature type="transmembrane region" description="Helical" evidence="6">
    <location>
        <begin position="127"/>
        <end position="149"/>
    </location>
</feature>
<dbReference type="STRING" id="94208.A0A2S4L0A7"/>
<gene>
    <name evidence="8" type="ORF">TPAR_03966</name>
</gene>
<reference evidence="8 9" key="1">
    <citation type="submission" date="2018-01" db="EMBL/GenBank/DDBJ databases">
        <title>Harnessing the power of phylogenomics to disentangle the directionality and signatures of interkingdom host jumping in the parasitic fungal genus Tolypocladium.</title>
        <authorList>
            <person name="Quandt C.A."/>
            <person name="Patterson W."/>
            <person name="Spatafora J.W."/>
        </authorList>
    </citation>
    <scope>NUCLEOTIDE SEQUENCE [LARGE SCALE GENOMIC DNA]</scope>
    <source>
        <strain evidence="8 9">NRBC 100945</strain>
    </source>
</reference>
<dbReference type="PANTHER" id="PTHR23112:SF0">
    <property type="entry name" value="TRANSMEMBRANE PROTEIN 116"/>
    <property type="match status" value="1"/>
</dbReference>
<protein>
    <submittedName>
        <fullName evidence="8">Cyclic AMP receptor-like protein A</fullName>
    </submittedName>
</protein>
<comment type="subcellular location">
    <subcellularLocation>
        <location evidence="1">Membrane</location>
        <topology evidence="1">Multi-pass membrane protein</topology>
    </subcellularLocation>
</comment>
<dbReference type="InterPro" id="IPR017981">
    <property type="entry name" value="GPCR_2-like_7TM"/>
</dbReference>
<sequence length="438" mass="48429">MRNGTTRRAADASLSPGQIDILITIERTGAGLSMVAIFLTVLTFVVFKKLRTTPNLFLVFASIADAGASTASMMGYDGLRMGQNSSLCQAQAFIFEWCSDPWWSFAMAVNVFLVFFYNANPASFRKYLWVYCLVCFGGPMIPAIALISIRGDPRGPVYGDAAVSASIKPRPNRQLTVRQLWCWIGPNWSLVRLYAYYIPIWVCILLSIVIYFAVGYHVFHHRNQLLNMGLHEKDPRKPSRSGSDGGDSAEEARQSRTLSVMGVVRTNTIWQSLTRRYNGYGTVVTEVKVTSGLPDLEHHDLPATPTQAYTTSGIASSSSWAARLHGGGLDLGDGRQKFETICSSDHQHKPRATLLGKLRSVASTASLKLKRLDPVKMAYLRTSFIFAFAVLITWIPSSINRLYSLTNEGRISFQLSVASGCVLPLQGVWNAIIYLTTS</sequence>
<dbReference type="GO" id="GO:0007189">
    <property type="term" value="P:adenylate cyclase-activating G protein-coupled receptor signaling pathway"/>
    <property type="evidence" value="ECO:0007669"/>
    <property type="project" value="TreeGrafter"/>
</dbReference>
<keyword evidence="3 6" id="KW-1133">Transmembrane helix</keyword>
<dbReference type="Gene3D" id="1.20.1070.10">
    <property type="entry name" value="Rhodopsin 7-helix transmembrane proteins"/>
    <property type="match status" value="1"/>
</dbReference>
<dbReference type="InterPro" id="IPR000832">
    <property type="entry name" value="GPCR_2_secretin-like"/>
</dbReference>
<comment type="caution">
    <text evidence="8">The sequence shown here is derived from an EMBL/GenBank/DDBJ whole genome shotgun (WGS) entry which is preliminary data.</text>
</comment>
<feature type="domain" description="G-protein coupled receptors family 2 profile 2" evidence="7">
    <location>
        <begin position="22"/>
        <end position="214"/>
    </location>
</feature>
<keyword evidence="2 6" id="KW-0812">Transmembrane</keyword>
<dbReference type="GO" id="GO:0004930">
    <property type="term" value="F:G protein-coupled receptor activity"/>
    <property type="evidence" value="ECO:0007669"/>
    <property type="project" value="InterPro"/>
</dbReference>
<feature type="transmembrane region" description="Helical" evidence="6">
    <location>
        <begin position="196"/>
        <end position="219"/>
    </location>
</feature>
<feature type="transmembrane region" description="Helical" evidence="6">
    <location>
        <begin position="102"/>
        <end position="120"/>
    </location>
</feature>
<accession>A0A2S4L0A7</accession>
<evidence type="ECO:0000313" key="9">
    <source>
        <dbReference type="Proteomes" id="UP000237481"/>
    </source>
</evidence>
<dbReference type="EMBL" id="PKSG01000394">
    <property type="protein sequence ID" value="POR35837.1"/>
    <property type="molecule type" value="Genomic_DNA"/>
</dbReference>